<dbReference type="InterPro" id="IPR015338">
    <property type="entry name" value="GT64_dom"/>
</dbReference>
<evidence type="ECO:0000256" key="3">
    <source>
        <dbReference type="ARBA" id="ARBA00022679"/>
    </source>
</evidence>
<organism evidence="6 7">
    <name type="scientific">Dibothriocephalus latus</name>
    <name type="common">Fish tapeworm</name>
    <name type="synonym">Diphyllobothrium latum</name>
    <dbReference type="NCBI Taxonomy" id="60516"/>
    <lineage>
        <taxon>Eukaryota</taxon>
        <taxon>Metazoa</taxon>
        <taxon>Spiralia</taxon>
        <taxon>Lophotrochozoa</taxon>
        <taxon>Platyhelminthes</taxon>
        <taxon>Cestoda</taxon>
        <taxon>Eucestoda</taxon>
        <taxon>Diphyllobothriidea</taxon>
        <taxon>Diphyllobothriidae</taxon>
        <taxon>Dibothriocephalus</taxon>
    </lineage>
</organism>
<evidence type="ECO:0000256" key="4">
    <source>
        <dbReference type="ARBA" id="ARBA00023157"/>
    </source>
</evidence>
<dbReference type="Proteomes" id="UP000281553">
    <property type="component" value="Unassembled WGS sequence"/>
</dbReference>
<evidence type="ECO:0000313" key="7">
    <source>
        <dbReference type="Proteomes" id="UP000281553"/>
    </source>
</evidence>
<accession>A0A3P6PLZ2</accession>
<name>A0A3P6PLZ2_DIBLA</name>
<dbReference type="GO" id="GO:0005789">
    <property type="term" value="C:endoplasmic reticulum membrane"/>
    <property type="evidence" value="ECO:0007669"/>
    <property type="project" value="UniProtKB-SubCell"/>
</dbReference>
<feature type="domain" description="Glycosyl transferase 64" evidence="5">
    <location>
        <begin position="20"/>
        <end position="119"/>
    </location>
</feature>
<evidence type="ECO:0000259" key="5">
    <source>
        <dbReference type="Pfam" id="PF09258"/>
    </source>
</evidence>
<keyword evidence="7" id="KW-1185">Reference proteome</keyword>
<dbReference type="GO" id="GO:0016757">
    <property type="term" value="F:glycosyltransferase activity"/>
    <property type="evidence" value="ECO:0007669"/>
    <property type="project" value="InterPro"/>
</dbReference>
<gene>
    <name evidence="6" type="ORF">DILT_LOCUS189</name>
</gene>
<dbReference type="Gene3D" id="3.90.550.10">
    <property type="entry name" value="Spore Coat Polysaccharide Biosynthesis Protein SpsA, Chain A"/>
    <property type="match status" value="1"/>
</dbReference>
<comment type="similarity">
    <text evidence="2">Belongs to the glycosyltransferase 47 family.</text>
</comment>
<dbReference type="Pfam" id="PF09258">
    <property type="entry name" value="Glyco_transf_64"/>
    <property type="match status" value="1"/>
</dbReference>
<dbReference type="OrthoDB" id="6253399at2759"/>
<sequence length="330" mass="37516">MALNSRLKIFPHSNSIRRGFTIVLFTQQHYSNLEFLLSHLSSVPNSREIFIVWSNHERDPPPNTYLPNTDKPIRVLSSPFYNHKQHTVSTLPETESAALFAINGDDGPVPSTADIEFAYEGLHLLTVEKVPVSSVCDAHPRDLISTAVHQHGRTWSQHPSRIVGFHNVSTPPKSHAGPLTPDSFADSSVFPVFFHKYYLSRYLEELSDKLNFLLTSPLDCIELAIPRVVEHLSERPRLNTLRRYNANTTHLYPATTGNGTKQIFIKGLDLASRPIDEHGAGKRKKCYQLVEAALRQHSRLPFRSAISYAQPYRDTWQYPRRPNQEAQSMT</sequence>
<comment type="subcellular location">
    <subcellularLocation>
        <location evidence="1">Endoplasmic reticulum membrane</location>
        <topology evidence="1">Single-pass type II membrane protein</topology>
    </subcellularLocation>
</comment>
<dbReference type="EMBL" id="UYRU01000685">
    <property type="protein sequence ID" value="VDK30553.1"/>
    <property type="molecule type" value="Genomic_DNA"/>
</dbReference>
<proteinExistence type="inferred from homology"/>
<evidence type="ECO:0000256" key="1">
    <source>
        <dbReference type="ARBA" id="ARBA00004648"/>
    </source>
</evidence>
<protein>
    <recommendedName>
        <fullName evidence="5">Glycosyl transferase 64 domain-containing protein</fullName>
    </recommendedName>
</protein>
<dbReference type="AlphaFoldDB" id="A0A3P6PLZ2"/>
<dbReference type="GO" id="GO:1901135">
    <property type="term" value="P:carbohydrate derivative metabolic process"/>
    <property type="evidence" value="ECO:0007669"/>
    <property type="project" value="UniProtKB-ARBA"/>
</dbReference>
<dbReference type="InterPro" id="IPR029044">
    <property type="entry name" value="Nucleotide-diphossugar_trans"/>
</dbReference>
<keyword evidence="4" id="KW-1015">Disulfide bond</keyword>
<evidence type="ECO:0000313" key="6">
    <source>
        <dbReference type="EMBL" id="VDK30553.1"/>
    </source>
</evidence>
<reference evidence="6 7" key="1">
    <citation type="submission" date="2018-11" db="EMBL/GenBank/DDBJ databases">
        <authorList>
            <consortium name="Pathogen Informatics"/>
        </authorList>
    </citation>
    <scope>NUCLEOTIDE SEQUENCE [LARGE SCALE GENOMIC DNA]</scope>
</reference>
<evidence type="ECO:0000256" key="2">
    <source>
        <dbReference type="ARBA" id="ARBA00010271"/>
    </source>
</evidence>
<keyword evidence="3" id="KW-0808">Transferase</keyword>